<evidence type="ECO:0000256" key="2">
    <source>
        <dbReference type="ARBA" id="ARBA00022553"/>
    </source>
</evidence>
<evidence type="ECO:0000313" key="5">
    <source>
        <dbReference type="EMBL" id="MBD1432294.1"/>
    </source>
</evidence>
<keyword evidence="2 3" id="KW-0597">Phosphoprotein</keyword>
<dbReference type="PANTHER" id="PTHR19328:SF13">
    <property type="entry name" value="HIPL1 PROTEIN"/>
    <property type="match status" value="1"/>
</dbReference>
<comment type="similarity">
    <text evidence="3">Belongs to the acyl carrier protein (ACP) family.</text>
</comment>
<dbReference type="InterPro" id="IPR036736">
    <property type="entry name" value="ACP-like_sf"/>
</dbReference>
<keyword evidence="6" id="KW-1185">Reference proteome</keyword>
<name>A0ABR7YLU4_9SPHI</name>
<keyword evidence="3" id="KW-0275">Fatty acid biosynthesis</keyword>
<dbReference type="Gene3D" id="2.120.10.30">
    <property type="entry name" value="TolB, C-terminal domain"/>
    <property type="match status" value="1"/>
</dbReference>
<comment type="caution">
    <text evidence="5">The sequence shown here is derived from an EMBL/GenBank/DDBJ whole genome shotgun (WGS) entry which is preliminary data.</text>
</comment>
<keyword evidence="3" id="KW-0443">Lipid metabolism</keyword>
<dbReference type="EMBL" id="JACOIK010000003">
    <property type="protein sequence ID" value="MBD1432294.1"/>
    <property type="molecule type" value="Genomic_DNA"/>
</dbReference>
<dbReference type="HAMAP" id="MF_01217">
    <property type="entry name" value="Acyl_carrier"/>
    <property type="match status" value="1"/>
</dbReference>
<dbReference type="Gene3D" id="1.10.1200.10">
    <property type="entry name" value="ACP-like"/>
    <property type="match status" value="1"/>
</dbReference>
<dbReference type="InterPro" id="IPR011042">
    <property type="entry name" value="6-blade_b-propeller_TolB-like"/>
</dbReference>
<dbReference type="InterPro" id="IPR003231">
    <property type="entry name" value="ACP"/>
</dbReference>
<evidence type="ECO:0000259" key="4">
    <source>
        <dbReference type="PROSITE" id="PS50075"/>
    </source>
</evidence>
<dbReference type="InterPro" id="IPR012938">
    <property type="entry name" value="Glc/Sorbosone_DH"/>
</dbReference>
<evidence type="ECO:0000313" key="6">
    <source>
        <dbReference type="Proteomes" id="UP000602759"/>
    </source>
</evidence>
<comment type="function">
    <text evidence="3">Carrier of the growing fatty acid chain in fatty acid biosynthesis.</text>
</comment>
<evidence type="ECO:0000256" key="1">
    <source>
        <dbReference type="ARBA" id="ARBA00022450"/>
    </source>
</evidence>
<dbReference type="Proteomes" id="UP000602759">
    <property type="component" value="Unassembled WGS sequence"/>
</dbReference>
<dbReference type="RefSeq" id="WP_190993307.1">
    <property type="nucleotide sequence ID" value="NZ_JACOIK010000003.1"/>
</dbReference>
<dbReference type="PROSITE" id="PS50075">
    <property type="entry name" value="CARRIER"/>
    <property type="match status" value="1"/>
</dbReference>
<keyword evidence="1 3" id="KW-0596">Phosphopantetheine</keyword>
<keyword evidence="3" id="KW-0276">Fatty acid metabolism</keyword>
<proteinExistence type="inferred from homology"/>
<gene>
    <name evidence="3" type="primary">acpP</name>
    <name evidence="5" type="ORF">H8B06_05610</name>
</gene>
<dbReference type="SUPFAM" id="SSF50952">
    <property type="entry name" value="Soluble quinoprotein glucose dehydrogenase"/>
    <property type="match status" value="1"/>
</dbReference>
<feature type="modified residue" description="O-(pantetheine 4'-phosphoryl)serine" evidence="3">
    <location>
        <position position="276"/>
    </location>
</feature>
<organism evidence="5 6">
    <name type="scientific">Sphingobacterium micropteri</name>
    <dbReference type="NCBI Taxonomy" id="2763501"/>
    <lineage>
        <taxon>Bacteria</taxon>
        <taxon>Pseudomonadati</taxon>
        <taxon>Bacteroidota</taxon>
        <taxon>Sphingobacteriia</taxon>
        <taxon>Sphingobacteriales</taxon>
        <taxon>Sphingobacteriaceae</taxon>
        <taxon>Sphingobacterium</taxon>
    </lineage>
</organism>
<dbReference type="Pfam" id="PF00550">
    <property type="entry name" value="PP-binding"/>
    <property type="match status" value="1"/>
</dbReference>
<protein>
    <recommendedName>
        <fullName evidence="3">Acyl carrier protein</fullName>
        <shortName evidence="3">ACP</shortName>
    </recommendedName>
</protein>
<comment type="PTM">
    <text evidence="3">4'-phosphopantetheine is transferred from CoA to a specific serine of apo-ACP by AcpS. This modification is essential for activity because fatty acids are bound in thioester linkage to the sulfhydryl of the prosthetic group.</text>
</comment>
<comment type="subcellular location">
    <subcellularLocation>
        <location evidence="3">Cytoplasm</location>
    </subcellularLocation>
</comment>
<keyword evidence="3" id="KW-0963">Cytoplasm</keyword>
<dbReference type="InterPro" id="IPR011041">
    <property type="entry name" value="Quinoprot_gluc/sorb_DH_b-prop"/>
</dbReference>
<dbReference type="InterPro" id="IPR009081">
    <property type="entry name" value="PP-bd_ACP"/>
</dbReference>
<evidence type="ECO:0000256" key="3">
    <source>
        <dbReference type="HAMAP-Rule" id="MF_01217"/>
    </source>
</evidence>
<accession>A0ABR7YLU4</accession>
<feature type="domain" description="Carrier" evidence="4">
    <location>
        <begin position="241"/>
        <end position="316"/>
    </location>
</feature>
<sequence length="317" mass="36269">MTKAIITFLCFYIVGLSLYGQTPHFERSILRSQLADPWSIAYGADGHLWITESKTYRVLRIDPETKDMKVVLDLSAAREFPRYDTLDVDDKPWPQGGLMGMVLHPKFTEGSPYVYLAYIYKHLSGNDFMSKLSRFRYDEHTNLLRDEEVIDQEIPGSNDHNGGRLEWAQQDGKYFLFYALGDMGAGQYSNVGRKNHAQDLNRKEGKILRNDFSSLPYAEFKSIPDNPPVGGGGNGGNDQNASLYEQVEELIFHSMGIPPDIVQLDSHFVDDLNFDSLDVVEFFMDVELEFDVLITDEEMERTLTVRSLVELLQRKIE</sequence>
<dbReference type="SUPFAM" id="SSF47336">
    <property type="entry name" value="ACP-like"/>
    <property type="match status" value="1"/>
</dbReference>
<dbReference type="PANTHER" id="PTHR19328">
    <property type="entry name" value="HEDGEHOG-INTERACTING PROTEIN"/>
    <property type="match status" value="1"/>
</dbReference>
<reference evidence="5 6" key="1">
    <citation type="submission" date="2020-08" db="EMBL/GenBank/DDBJ databases">
        <title>Sphingobacterium sp. DN00404 isolated from aquaculture water.</title>
        <authorList>
            <person name="Zhang M."/>
        </authorList>
    </citation>
    <scope>NUCLEOTIDE SEQUENCE [LARGE SCALE GENOMIC DNA]</scope>
    <source>
        <strain evidence="5 6">DN00404</strain>
    </source>
</reference>
<comment type="pathway">
    <text evidence="3">Lipid metabolism; fatty acid biosynthesis.</text>
</comment>
<keyword evidence="3" id="KW-0444">Lipid biosynthesis</keyword>
<dbReference type="Pfam" id="PF07995">
    <property type="entry name" value="GSDH"/>
    <property type="match status" value="1"/>
</dbReference>